<proteinExistence type="predicted"/>
<dbReference type="Gene3D" id="3.10.180.10">
    <property type="entry name" value="2,3-Dihydroxybiphenyl 1,2-Dioxygenase, domain 1"/>
    <property type="match status" value="1"/>
</dbReference>
<evidence type="ECO:0000259" key="1">
    <source>
        <dbReference type="PROSITE" id="PS51819"/>
    </source>
</evidence>
<accession>A0ABR0EV37</accession>
<dbReference type="InterPro" id="IPR029068">
    <property type="entry name" value="Glyas_Bleomycin-R_OHBP_Dase"/>
</dbReference>
<protein>
    <recommendedName>
        <fullName evidence="1">VOC domain-containing protein</fullName>
    </recommendedName>
</protein>
<gene>
    <name evidence="2" type="ORF">PRZ48_003449</name>
</gene>
<reference evidence="2 3" key="1">
    <citation type="journal article" date="2023" name="G3 (Bethesda)">
        <title>A chromosome-level genome assembly of Zasmidium syzygii isolated from banana leaves.</title>
        <authorList>
            <person name="van Westerhoven A.C."/>
            <person name="Mehrabi R."/>
            <person name="Talebi R."/>
            <person name="Steentjes M.B.F."/>
            <person name="Corcolon B."/>
            <person name="Chong P.A."/>
            <person name="Kema G.H.J."/>
            <person name="Seidl M.F."/>
        </authorList>
    </citation>
    <scope>NUCLEOTIDE SEQUENCE [LARGE SCALE GENOMIC DNA]</scope>
    <source>
        <strain evidence="2 3">P124</strain>
    </source>
</reference>
<comment type="caution">
    <text evidence="2">The sequence shown here is derived from an EMBL/GenBank/DDBJ whole genome shotgun (WGS) entry which is preliminary data.</text>
</comment>
<dbReference type="PROSITE" id="PS51819">
    <property type="entry name" value="VOC"/>
    <property type="match status" value="1"/>
</dbReference>
<feature type="domain" description="VOC" evidence="1">
    <location>
        <begin position="14"/>
        <end position="151"/>
    </location>
</feature>
<evidence type="ECO:0000313" key="3">
    <source>
        <dbReference type="Proteomes" id="UP001305779"/>
    </source>
</evidence>
<organism evidence="2 3">
    <name type="scientific">Zasmidium cellare</name>
    <name type="common">Wine cellar mold</name>
    <name type="synonym">Racodium cellare</name>
    <dbReference type="NCBI Taxonomy" id="395010"/>
    <lineage>
        <taxon>Eukaryota</taxon>
        <taxon>Fungi</taxon>
        <taxon>Dikarya</taxon>
        <taxon>Ascomycota</taxon>
        <taxon>Pezizomycotina</taxon>
        <taxon>Dothideomycetes</taxon>
        <taxon>Dothideomycetidae</taxon>
        <taxon>Mycosphaerellales</taxon>
        <taxon>Mycosphaerellaceae</taxon>
        <taxon>Zasmidium</taxon>
    </lineage>
</organism>
<dbReference type="InterPro" id="IPR037523">
    <property type="entry name" value="VOC_core"/>
</dbReference>
<name>A0ABR0EV37_ZASCE</name>
<dbReference type="SUPFAM" id="SSF54593">
    <property type="entry name" value="Glyoxalase/Bleomycin resistance protein/Dihydroxybiphenyl dioxygenase"/>
    <property type="match status" value="1"/>
</dbReference>
<dbReference type="EMBL" id="JAXOVC010000002">
    <property type="protein sequence ID" value="KAK4505486.1"/>
    <property type="molecule type" value="Genomic_DNA"/>
</dbReference>
<evidence type="ECO:0000313" key="2">
    <source>
        <dbReference type="EMBL" id="KAK4505486.1"/>
    </source>
</evidence>
<sequence>MAQDTDYDPAAPCTIDFGLDMPSATLMDQTLDFYINGIGFRDLGHIDIGLAHLNIGPVKVQALQFGNSTIKLKHDQSADNPDAPGATAPNSTHYVTIRVKNIERTAAKLQALDPKPLMLIPPGQASTKQGANVKFAFFVDPVGTQIEIVEGRPWVGTKNDDAL</sequence>
<keyword evidence="3" id="KW-1185">Reference proteome</keyword>
<dbReference type="Proteomes" id="UP001305779">
    <property type="component" value="Unassembled WGS sequence"/>
</dbReference>